<evidence type="ECO:0000313" key="5">
    <source>
        <dbReference type="EMBL" id="SDU75689.1"/>
    </source>
</evidence>
<evidence type="ECO:0000259" key="4">
    <source>
        <dbReference type="PROSITE" id="PS50949"/>
    </source>
</evidence>
<dbReference type="InterPro" id="IPR000524">
    <property type="entry name" value="Tscrpt_reg_HTH_GntR"/>
</dbReference>
<dbReference type="Pfam" id="PF07729">
    <property type="entry name" value="FCD"/>
    <property type="match status" value="1"/>
</dbReference>
<gene>
    <name evidence="5" type="ORF">SAMN04490201_5003</name>
</gene>
<keyword evidence="6" id="KW-1185">Reference proteome</keyword>
<dbReference type="PRINTS" id="PR00035">
    <property type="entry name" value="HTHGNTR"/>
</dbReference>
<reference evidence="5 6" key="1">
    <citation type="submission" date="2016-10" db="EMBL/GenBank/DDBJ databases">
        <authorList>
            <person name="Varghese N."/>
            <person name="Submissions S."/>
        </authorList>
    </citation>
    <scope>NUCLEOTIDE SEQUENCE [LARGE SCALE GENOMIC DNA]</scope>
    <source>
        <strain evidence="5 6">BS3667</strain>
    </source>
</reference>
<dbReference type="InterPro" id="IPR011711">
    <property type="entry name" value="GntR_C"/>
</dbReference>
<dbReference type="Gene3D" id="1.20.120.530">
    <property type="entry name" value="GntR ligand-binding domain-like"/>
    <property type="match status" value="1"/>
</dbReference>
<protein>
    <submittedName>
        <fullName evidence="5">DNA-binding transcriptional regulator, FadR family</fullName>
    </submittedName>
</protein>
<evidence type="ECO:0000313" key="6">
    <source>
        <dbReference type="Proteomes" id="UP000182058"/>
    </source>
</evidence>
<name>A0ABY0W6L5_9PSED</name>
<keyword evidence="3" id="KW-0804">Transcription</keyword>
<dbReference type="GO" id="GO:0003677">
    <property type="term" value="F:DNA binding"/>
    <property type="evidence" value="ECO:0007669"/>
    <property type="project" value="UniProtKB-KW"/>
</dbReference>
<evidence type="ECO:0000256" key="3">
    <source>
        <dbReference type="ARBA" id="ARBA00023163"/>
    </source>
</evidence>
<keyword evidence="1" id="KW-0805">Transcription regulation</keyword>
<accession>A0ABY0W6L5</accession>
<proteinExistence type="predicted"/>
<dbReference type="InterPro" id="IPR008920">
    <property type="entry name" value="TF_FadR/GntR_C"/>
</dbReference>
<dbReference type="PROSITE" id="PS50949">
    <property type="entry name" value="HTH_GNTR"/>
    <property type="match status" value="1"/>
</dbReference>
<feature type="domain" description="HTH gntR-type" evidence="4">
    <location>
        <begin position="52"/>
        <end position="120"/>
    </location>
</feature>
<dbReference type="Gene3D" id="1.10.10.10">
    <property type="entry name" value="Winged helix-like DNA-binding domain superfamily/Winged helix DNA-binding domain"/>
    <property type="match status" value="1"/>
</dbReference>
<dbReference type="Pfam" id="PF00392">
    <property type="entry name" value="GntR"/>
    <property type="match status" value="1"/>
</dbReference>
<dbReference type="SUPFAM" id="SSF46785">
    <property type="entry name" value="Winged helix' DNA-binding domain"/>
    <property type="match status" value="1"/>
</dbReference>
<dbReference type="CDD" id="cd07377">
    <property type="entry name" value="WHTH_GntR"/>
    <property type="match status" value="1"/>
</dbReference>
<dbReference type="SUPFAM" id="SSF48008">
    <property type="entry name" value="GntR ligand-binding domain-like"/>
    <property type="match status" value="1"/>
</dbReference>
<dbReference type="PANTHER" id="PTHR43537">
    <property type="entry name" value="TRANSCRIPTIONAL REGULATOR, GNTR FAMILY"/>
    <property type="match status" value="1"/>
</dbReference>
<dbReference type="SMART" id="SM00895">
    <property type="entry name" value="FCD"/>
    <property type="match status" value="1"/>
</dbReference>
<evidence type="ECO:0000256" key="1">
    <source>
        <dbReference type="ARBA" id="ARBA00023015"/>
    </source>
</evidence>
<dbReference type="InterPro" id="IPR036390">
    <property type="entry name" value="WH_DNA-bd_sf"/>
</dbReference>
<dbReference type="InterPro" id="IPR036388">
    <property type="entry name" value="WH-like_DNA-bd_sf"/>
</dbReference>
<organism evidence="5 6">
    <name type="scientific">Pseudomonas psychrophila</name>
    <dbReference type="NCBI Taxonomy" id="122355"/>
    <lineage>
        <taxon>Bacteria</taxon>
        <taxon>Pseudomonadati</taxon>
        <taxon>Pseudomonadota</taxon>
        <taxon>Gammaproteobacteria</taxon>
        <taxon>Pseudomonadales</taxon>
        <taxon>Pseudomonadaceae</taxon>
        <taxon>Pseudomonas</taxon>
    </lineage>
</organism>
<dbReference type="EMBL" id="LT629795">
    <property type="protein sequence ID" value="SDU75689.1"/>
    <property type="molecule type" value="Genomic_DNA"/>
</dbReference>
<dbReference type="SMART" id="SM00345">
    <property type="entry name" value="HTH_GNTR"/>
    <property type="match status" value="1"/>
</dbReference>
<keyword evidence="2 5" id="KW-0238">DNA-binding</keyword>
<sequence length="286" mass="32102">MHLYRSTAARTSGVSGRFFSCLHEVPLTPLISRKMFNMENQIDVPRLPRKRRSLAQELVTVLSEQIRDGMLKRGDKLPTESAIMEAHGVSRTVVREAISRLQAAGQVETRHGIGTFVLDTPSPSGFRIDPATVVTLRDVLAILELRISLEVESAGLAAQRRNEEQLAAMRAALDALNENAARNGDAVASDFQFHLQIALSTGNRYFTDIMTHLGTSIIPRTRLNSARLAHDDQQHYMTRLNREHEEIYQAIARQDSEAARAAMRLHLTNSRERLRHAHEEAEAQRG</sequence>
<dbReference type="PANTHER" id="PTHR43537:SF5">
    <property type="entry name" value="UXU OPERON TRANSCRIPTIONAL REGULATOR"/>
    <property type="match status" value="1"/>
</dbReference>
<dbReference type="Proteomes" id="UP000182058">
    <property type="component" value="Chromosome I"/>
</dbReference>
<evidence type="ECO:0000256" key="2">
    <source>
        <dbReference type="ARBA" id="ARBA00023125"/>
    </source>
</evidence>